<dbReference type="EMBL" id="HBGZ01024228">
    <property type="protein sequence ID" value="CAD9619423.1"/>
    <property type="molecule type" value="Transcribed_RNA"/>
</dbReference>
<dbReference type="PANTHER" id="PTHR15020">
    <property type="entry name" value="FLAVIN REDUCTASE-RELATED"/>
    <property type="match status" value="1"/>
</dbReference>
<dbReference type="AlphaFoldDB" id="A0A7S2PVT7"/>
<accession>A0A7S2PVT7</accession>
<dbReference type="SUPFAM" id="SSF51735">
    <property type="entry name" value="NAD(P)-binding Rossmann-fold domains"/>
    <property type="match status" value="1"/>
</dbReference>
<protein>
    <recommendedName>
        <fullName evidence="1">NAD(P)-binding domain-containing protein</fullName>
    </recommendedName>
</protein>
<sequence>MKVNPHEIAGGDPAGPSAATCRKLVVLYGIGGLSDVGLHAIMAGLEKNVEYITVITEYPDMLDDENWECGCIDGHTNPFNDEAHASKLTMVKIDSWKNEQANLVEHFHGADAVISCLGHRQPGWKNTELVTKGLIARDGNKQVIKAMEEANVSRVVTISSFGLNRGDKTWPHWASKLMRLFFLTFMRKARKDLQAMEKLFNESSLDYLIVKPVGIGEDVVPAGKYFQQEPGKEAVGGNMAKMDVARFMVDEAIQPTTVRGSKVVGSAPGTPMSG</sequence>
<evidence type="ECO:0000313" key="2">
    <source>
        <dbReference type="EMBL" id="CAD9619423.1"/>
    </source>
</evidence>
<dbReference type="Gene3D" id="3.40.50.720">
    <property type="entry name" value="NAD(P)-binding Rossmann-like Domain"/>
    <property type="match status" value="1"/>
</dbReference>
<dbReference type="InterPro" id="IPR036291">
    <property type="entry name" value="NAD(P)-bd_dom_sf"/>
</dbReference>
<organism evidence="2">
    <name type="scientific">Skeletonema marinoi</name>
    <dbReference type="NCBI Taxonomy" id="267567"/>
    <lineage>
        <taxon>Eukaryota</taxon>
        <taxon>Sar</taxon>
        <taxon>Stramenopiles</taxon>
        <taxon>Ochrophyta</taxon>
        <taxon>Bacillariophyta</taxon>
        <taxon>Coscinodiscophyceae</taxon>
        <taxon>Thalassiosirophycidae</taxon>
        <taxon>Thalassiosirales</taxon>
        <taxon>Skeletonemataceae</taxon>
        <taxon>Skeletonema</taxon>
        <taxon>Skeletonema marinoi-dohrnii complex</taxon>
    </lineage>
</organism>
<proteinExistence type="predicted"/>
<name>A0A7S2PVT7_9STRA</name>
<dbReference type="PANTHER" id="PTHR15020:SF11">
    <property type="entry name" value="OS06G0360300 PROTEIN"/>
    <property type="match status" value="1"/>
</dbReference>
<dbReference type="InterPro" id="IPR016040">
    <property type="entry name" value="NAD(P)-bd_dom"/>
</dbReference>
<evidence type="ECO:0000259" key="1">
    <source>
        <dbReference type="Pfam" id="PF13460"/>
    </source>
</evidence>
<feature type="domain" description="NAD(P)-binding" evidence="1">
    <location>
        <begin position="84"/>
        <end position="251"/>
    </location>
</feature>
<dbReference type="Pfam" id="PF13460">
    <property type="entry name" value="NAD_binding_10"/>
    <property type="match status" value="1"/>
</dbReference>
<gene>
    <name evidence="2" type="ORF">SMAR0320_LOCUS17191</name>
</gene>
<reference evidence="2" key="1">
    <citation type="submission" date="2021-01" db="EMBL/GenBank/DDBJ databases">
        <authorList>
            <person name="Corre E."/>
            <person name="Pelletier E."/>
            <person name="Niang G."/>
            <person name="Scheremetjew M."/>
            <person name="Finn R."/>
            <person name="Kale V."/>
            <person name="Holt S."/>
            <person name="Cochrane G."/>
            <person name="Meng A."/>
            <person name="Brown T."/>
            <person name="Cohen L."/>
        </authorList>
    </citation>
    <scope>NUCLEOTIDE SEQUENCE</scope>
    <source>
        <strain evidence="2">SM1012Den-03</strain>
    </source>
</reference>